<dbReference type="Proteomes" id="UP001314205">
    <property type="component" value="Unassembled WGS sequence"/>
</dbReference>
<name>A0AAV1M4D7_9NEOP</name>
<gene>
    <name evidence="9" type="ORF">PARMNEM_LOCUS21011</name>
</gene>
<keyword evidence="5" id="KW-0479">Metal-binding</keyword>
<comment type="similarity">
    <text evidence="3">Belongs to the HARBI1 family.</text>
</comment>
<evidence type="ECO:0000313" key="10">
    <source>
        <dbReference type="Proteomes" id="UP001314205"/>
    </source>
</evidence>
<evidence type="ECO:0000256" key="1">
    <source>
        <dbReference type="ARBA" id="ARBA00001968"/>
    </source>
</evidence>
<comment type="subcellular location">
    <subcellularLocation>
        <location evidence="2">Nucleus</location>
    </subcellularLocation>
</comment>
<evidence type="ECO:0000256" key="3">
    <source>
        <dbReference type="ARBA" id="ARBA00006958"/>
    </source>
</evidence>
<dbReference type="AlphaFoldDB" id="A0AAV1M4D7"/>
<comment type="cofactor">
    <cofactor evidence="1">
        <name>a divalent metal cation</name>
        <dbReference type="ChEBI" id="CHEBI:60240"/>
    </cofactor>
</comment>
<keyword evidence="10" id="KW-1185">Reference proteome</keyword>
<evidence type="ECO:0000256" key="2">
    <source>
        <dbReference type="ARBA" id="ARBA00004123"/>
    </source>
</evidence>
<accession>A0AAV1M4D7</accession>
<evidence type="ECO:0000313" key="9">
    <source>
        <dbReference type="EMBL" id="CAK1602516.1"/>
    </source>
</evidence>
<dbReference type="InterPro" id="IPR027806">
    <property type="entry name" value="HARBI1_dom"/>
</dbReference>
<keyword evidence="4" id="KW-0540">Nuclease</keyword>
<reference evidence="9 10" key="1">
    <citation type="submission" date="2023-11" db="EMBL/GenBank/DDBJ databases">
        <authorList>
            <person name="Hedman E."/>
            <person name="Englund M."/>
            <person name="Stromberg M."/>
            <person name="Nyberg Akerstrom W."/>
            <person name="Nylinder S."/>
            <person name="Jareborg N."/>
            <person name="Kallberg Y."/>
            <person name="Kronander E."/>
        </authorList>
    </citation>
    <scope>NUCLEOTIDE SEQUENCE [LARGE SCALE GENOMIC DNA]</scope>
</reference>
<comment type="caution">
    <text evidence="9">The sequence shown here is derived from an EMBL/GenBank/DDBJ whole genome shotgun (WGS) entry which is preliminary data.</text>
</comment>
<dbReference type="GO" id="GO:0005634">
    <property type="term" value="C:nucleus"/>
    <property type="evidence" value="ECO:0007669"/>
    <property type="project" value="UniProtKB-SubCell"/>
</dbReference>
<dbReference type="GO" id="GO:0046872">
    <property type="term" value="F:metal ion binding"/>
    <property type="evidence" value="ECO:0007669"/>
    <property type="project" value="UniProtKB-KW"/>
</dbReference>
<evidence type="ECO:0000256" key="5">
    <source>
        <dbReference type="ARBA" id="ARBA00022723"/>
    </source>
</evidence>
<proteinExistence type="inferred from homology"/>
<feature type="domain" description="DDE Tnp4" evidence="8">
    <location>
        <begin position="180"/>
        <end position="345"/>
    </location>
</feature>
<dbReference type="InterPro" id="IPR045249">
    <property type="entry name" value="HARBI1-like"/>
</dbReference>
<sequence>MEDVEIIAASTLALINIYRCLTIFKRRKLKKRRRRRRRWWIISIHRNRTLQSMENMFQEMLNEDCGEFRNFCRMSPTDFEFLLKKVEPLITKQNTRLRLSIPAKVRLAITLRFLATGDSYKSLHFLFKMSCSAISIIVHEVCNAINIVLKNEIKMPQNAEEWLAIEMGFKRKFPHCVGCIDGKHIVIQCPPKSGSEYYNYKGTFSFVLLALVDSDYCFIFADVGAQGKISDGGVFQNSALWEKICSQTINLPHDSPLPGRQCNVPYVFLGDGAFALSKHVMKPYPGNHNIGSLQRTFNQQLSSTRVIVENVFGVLTSVFRIFKKPMEVQKDRAILITMTCVLLHNFLRNSKTSRIIYTPPGTFDTIIDGVLIKEGPWRQNQPSNSGVRLIQIVGRRESQNAIDLRTEFATYFIQNNRIN</sequence>
<evidence type="ECO:0000256" key="4">
    <source>
        <dbReference type="ARBA" id="ARBA00022722"/>
    </source>
</evidence>
<dbReference type="Pfam" id="PF13359">
    <property type="entry name" value="DDE_Tnp_4"/>
    <property type="match status" value="1"/>
</dbReference>
<dbReference type="GO" id="GO:0004518">
    <property type="term" value="F:nuclease activity"/>
    <property type="evidence" value="ECO:0007669"/>
    <property type="project" value="UniProtKB-KW"/>
</dbReference>
<organism evidence="9 10">
    <name type="scientific">Parnassius mnemosyne</name>
    <name type="common">clouded apollo</name>
    <dbReference type="NCBI Taxonomy" id="213953"/>
    <lineage>
        <taxon>Eukaryota</taxon>
        <taxon>Metazoa</taxon>
        <taxon>Ecdysozoa</taxon>
        <taxon>Arthropoda</taxon>
        <taxon>Hexapoda</taxon>
        <taxon>Insecta</taxon>
        <taxon>Pterygota</taxon>
        <taxon>Neoptera</taxon>
        <taxon>Endopterygota</taxon>
        <taxon>Lepidoptera</taxon>
        <taxon>Glossata</taxon>
        <taxon>Ditrysia</taxon>
        <taxon>Papilionoidea</taxon>
        <taxon>Papilionidae</taxon>
        <taxon>Parnassiinae</taxon>
        <taxon>Parnassini</taxon>
        <taxon>Parnassius</taxon>
        <taxon>Driopa</taxon>
    </lineage>
</organism>
<dbReference type="GO" id="GO:0016787">
    <property type="term" value="F:hydrolase activity"/>
    <property type="evidence" value="ECO:0007669"/>
    <property type="project" value="UniProtKB-KW"/>
</dbReference>
<keyword evidence="6" id="KW-0378">Hydrolase</keyword>
<evidence type="ECO:0000256" key="7">
    <source>
        <dbReference type="ARBA" id="ARBA00023242"/>
    </source>
</evidence>
<evidence type="ECO:0000259" key="8">
    <source>
        <dbReference type="Pfam" id="PF13359"/>
    </source>
</evidence>
<keyword evidence="7" id="KW-0539">Nucleus</keyword>
<protein>
    <recommendedName>
        <fullName evidence="8">DDE Tnp4 domain-containing protein</fullName>
    </recommendedName>
</protein>
<dbReference type="PANTHER" id="PTHR22930">
    <property type="match status" value="1"/>
</dbReference>
<evidence type="ECO:0000256" key="6">
    <source>
        <dbReference type="ARBA" id="ARBA00022801"/>
    </source>
</evidence>
<dbReference type="EMBL" id="CAVLGL010000137">
    <property type="protein sequence ID" value="CAK1602516.1"/>
    <property type="molecule type" value="Genomic_DNA"/>
</dbReference>
<dbReference type="PANTHER" id="PTHR22930:SF269">
    <property type="entry name" value="NUCLEASE HARBI1-LIKE PROTEIN"/>
    <property type="match status" value="1"/>
</dbReference>